<comment type="subcellular location">
    <subcellularLocation>
        <location evidence="1">Membrane</location>
        <topology evidence="1">Multi-pass membrane protein</topology>
    </subcellularLocation>
</comment>
<dbReference type="InterPro" id="IPR014743">
    <property type="entry name" value="Cl-channel_core"/>
</dbReference>
<keyword evidence="4 10" id="KW-1133">Transmembrane helix</keyword>
<keyword evidence="12" id="KW-1185">Reference proteome</keyword>
<evidence type="ECO:0000256" key="10">
    <source>
        <dbReference type="SAM" id="Phobius"/>
    </source>
</evidence>
<keyword evidence="5" id="KW-0406">Ion transport</keyword>
<dbReference type="Proteomes" id="UP001225906">
    <property type="component" value="Unassembled WGS sequence"/>
</dbReference>
<evidence type="ECO:0000256" key="8">
    <source>
        <dbReference type="ARBA" id="ARBA00023214"/>
    </source>
</evidence>
<feature type="transmembrane region" description="Helical" evidence="10">
    <location>
        <begin position="405"/>
        <end position="423"/>
    </location>
</feature>
<dbReference type="Pfam" id="PF00654">
    <property type="entry name" value="Voltage_CLC"/>
    <property type="match status" value="1"/>
</dbReference>
<dbReference type="EMBL" id="JAVCAP010000012">
    <property type="protein sequence ID" value="MDP8567317.1"/>
    <property type="molecule type" value="Genomic_DNA"/>
</dbReference>
<evidence type="ECO:0000256" key="9">
    <source>
        <dbReference type="ARBA" id="ARBA00023303"/>
    </source>
</evidence>
<evidence type="ECO:0000256" key="3">
    <source>
        <dbReference type="ARBA" id="ARBA00022692"/>
    </source>
</evidence>
<evidence type="ECO:0000256" key="1">
    <source>
        <dbReference type="ARBA" id="ARBA00004141"/>
    </source>
</evidence>
<sequence>MRHFTFLVQLKPVVMRVLDVVRLNRDEWIGRCLVWLAALSAGLVVVLYAKISEWAINLFFGMQRTAWWLPLVLTPVAGMLITWLTLRWFTGVNGSGIPQTMAALNKHHGEAMMHRLVSLKIALAKIVLGTGALAAGFSAGREGPSVQVGASIMIAFKRYLPASFAIEPRHLLLAGGASGISAAFNTPLAGIVFAIEELGRSYEEKTNGVLITAIVLSGLVSISLLGNYTYFGSIEVGEIGADIVIPVIVTGLFCGLVGGLFSRVLIESSRFTPCRLDQFRKYHPVWWAGFCGLMVALLGAVSLGAAHGTGYAYTHQLLGDDFAGTWYYAPVKYLATLFTYLSGVPGGIFAPSLSIGAGFGYELNLLFQDPEIAVAVNALAMTAFLAAVTQAPLTSFIIVMEMINGHAMVISLIAVSFIARVVARLISPPLYATLAANYVAKAD</sequence>
<keyword evidence="8" id="KW-0868">Chloride</keyword>
<comment type="caution">
    <text evidence="11">The sequence shown here is derived from an EMBL/GenBank/DDBJ whole genome shotgun (WGS) entry which is preliminary data.</text>
</comment>
<dbReference type="PRINTS" id="PR00762">
    <property type="entry name" value="CLCHANNEL"/>
</dbReference>
<organism evidence="11 12">
    <name type="scientific">Methylophilus aquaticus</name>
    <dbReference type="NCBI Taxonomy" id="1971610"/>
    <lineage>
        <taxon>Bacteria</taxon>
        <taxon>Pseudomonadati</taxon>
        <taxon>Pseudomonadota</taxon>
        <taxon>Betaproteobacteria</taxon>
        <taxon>Nitrosomonadales</taxon>
        <taxon>Methylophilaceae</taxon>
        <taxon>Methylophilus</taxon>
    </lineage>
</organism>
<dbReference type="SUPFAM" id="SSF81340">
    <property type="entry name" value="Clc chloride channel"/>
    <property type="match status" value="1"/>
</dbReference>
<feature type="transmembrane region" description="Helical" evidence="10">
    <location>
        <begin position="66"/>
        <end position="86"/>
    </location>
</feature>
<dbReference type="PANTHER" id="PTHR43427:SF6">
    <property type="entry name" value="CHLORIDE CHANNEL PROTEIN CLC-E"/>
    <property type="match status" value="1"/>
</dbReference>
<feature type="transmembrane region" description="Helical" evidence="10">
    <location>
        <begin position="333"/>
        <end position="360"/>
    </location>
</feature>
<keyword evidence="6 10" id="KW-0472">Membrane</keyword>
<feature type="transmembrane region" description="Helical" evidence="10">
    <location>
        <begin position="372"/>
        <end position="399"/>
    </location>
</feature>
<feature type="transmembrane region" description="Helical" evidence="10">
    <location>
        <begin position="207"/>
        <end position="231"/>
    </location>
</feature>
<dbReference type="PANTHER" id="PTHR43427">
    <property type="entry name" value="CHLORIDE CHANNEL PROTEIN CLC-E"/>
    <property type="match status" value="1"/>
</dbReference>
<name>A0ABT9JRW5_9PROT</name>
<feature type="transmembrane region" description="Helical" evidence="10">
    <location>
        <begin position="243"/>
        <end position="266"/>
    </location>
</feature>
<evidence type="ECO:0000256" key="4">
    <source>
        <dbReference type="ARBA" id="ARBA00022989"/>
    </source>
</evidence>
<evidence type="ECO:0000313" key="12">
    <source>
        <dbReference type="Proteomes" id="UP001225906"/>
    </source>
</evidence>
<dbReference type="InterPro" id="IPR001807">
    <property type="entry name" value="ClC"/>
</dbReference>
<dbReference type="Gene3D" id="1.10.3080.10">
    <property type="entry name" value="Clc chloride channel"/>
    <property type="match status" value="1"/>
</dbReference>
<keyword evidence="2" id="KW-0813">Transport</keyword>
<dbReference type="InterPro" id="IPR050368">
    <property type="entry name" value="ClC-type_chloride_channel"/>
</dbReference>
<keyword evidence="7" id="KW-0869">Chloride channel</keyword>
<evidence type="ECO:0000256" key="5">
    <source>
        <dbReference type="ARBA" id="ARBA00023065"/>
    </source>
</evidence>
<feature type="transmembrane region" description="Helical" evidence="10">
    <location>
        <begin position="171"/>
        <end position="195"/>
    </location>
</feature>
<feature type="transmembrane region" description="Helical" evidence="10">
    <location>
        <begin position="122"/>
        <end position="140"/>
    </location>
</feature>
<feature type="transmembrane region" description="Helical" evidence="10">
    <location>
        <begin position="32"/>
        <end position="51"/>
    </location>
</feature>
<evidence type="ECO:0000256" key="7">
    <source>
        <dbReference type="ARBA" id="ARBA00023173"/>
    </source>
</evidence>
<keyword evidence="9" id="KW-0407">Ion channel</keyword>
<evidence type="ECO:0000256" key="2">
    <source>
        <dbReference type="ARBA" id="ARBA00022448"/>
    </source>
</evidence>
<evidence type="ECO:0000313" key="11">
    <source>
        <dbReference type="EMBL" id="MDP8567317.1"/>
    </source>
</evidence>
<reference evidence="12" key="1">
    <citation type="journal article" date="2019" name="Int. J. Syst. Evol. Microbiol.">
        <title>The Global Catalogue of Microorganisms (GCM) 10K type strain sequencing project: providing services to taxonomists for standard genome sequencing and annotation.</title>
        <authorList>
            <consortium name="The Broad Institute Genomics Platform"/>
            <consortium name="The Broad Institute Genome Sequencing Center for Infectious Disease"/>
            <person name="Wu L."/>
            <person name="Ma J."/>
        </authorList>
    </citation>
    <scope>NUCLEOTIDE SEQUENCE [LARGE SCALE GENOMIC DNA]</scope>
    <source>
        <strain evidence="12">VKM B-3159</strain>
    </source>
</reference>
<protein>
    <submittedName>
        <fullName evidence="11">Chloride channel protein</fullName>
    </submittedName>
</protein>
<dbReference type="CDD" id="cd01034">
    <property type="entry name" value="EriC_like"/>
    <property type="match status" value="1"/>
</dbReference>
<evidence type="ECO:0000256" key="6">
    <source>
        <dbReference type="ARBA" id="ARBA00023136"/>
    </source>
</evidence>
<keyword evidence="3 10" id="KW-0812">Transmembrane</keyword>
<feature type="transmembrane region" description="Helical" evidence="10">
    <location>
        <begin position="287"/>
        <end position="313"/>
    </location>
</feature>
<accession>A0ABT9JRW5</accession>
<dbReference type="RefSeq" id="WP_306389045.1">
    <property type="nucleotide sequence ID" value="NZ_JAVCAP010000012.1"/>
</dbReference>
<proteinExistence type="predicted"/>
<gene>
    <name evidence="11" type="ORF">Q9291_05610</name>
</gene>